<keyword evidence="1" id="KW-0173">Coenzyme A biosynthesis</keyword>
<reference evidence="4 5" key="1">
    <citation type="submission" date="2017-12" db="EMBL/GenBank/DDBJ databases">
        <title>Sequencing, de novo assembly and annotation of complete genome of a new Thraustochytrid species, strain FCC1311.</title>
        <authorList>
            <person name="Sedici K."/>
            <person name="Godart F."/>
            <person name="Aiese Cigliano R."/>
            <person name="Sanseverino W."/>
            <person name="Barakat M."/>
            <person name="Ortet P."/>
            <person name="Marechal E."/>
            <person name="Cagnac O."/>
            <person name="Amato A."/>
        </authorList>
    </citation>
    <scope>NUCLEOTIDE SEQUENCE [LARGE SCALE GENOMIC DNA]</scope>
</reference>
<evidence type="ECO:0000313" key="5">
    <source>
        <dbReference type="Proteomes" id="UP000241890"/>
    </source>
</evidence>
<name>A0A2R5GA44_9STRA</name>
<evidence type="ECO:0000259" key="3">
    <source>
        <dbReference type="Pfam" id="PF02441"/>
    </source>
</evidence>
<evidence type="ECO:0000256" key="2">
    <source>
        <dbReference type="ARBA" id="ARBA00038350"/>
    </source>
</evidence>
<sequence>MAQESARRPRVLVGACGSVAVVKVPEIVSRLVKEHDADVRVVWTGNACRFDEAAANYNAETKASLKDLISSGKIQSLVDDDEWNYKHVGKDPVVHIELRKWADVFLIAPLSANSLAKISHGLCDNLLTSVARAWDYSKPMLVAPAMNTFMWDHPLTSEQLGKLRSFGAGVVSPVSKTLACGDTGSGALAPVDQILAAVKESL</sequence>
<dbReference type="SUPFAM" id="SSF52507">
    <property type="entry name" value="Homo-oligomeric flavin-containing Cys decarboxylases, HFCD"/>
    <property type="match status" value="1"/>
</dbReference>
<dbReference type="EMBL" id="BEYU01000022">
    <property type="protein sequence ID" value="GBG26598.1"/>
    <property type="molecule type" value="Genomic_DNA"/>
</dbReference>
<dbReference type="Proteomes" id="UP000241890">
    <property type="component" value="Unassembled WGS sequence"/>
</dbReference>
<dbReference type="Gene3D" id="3.40.50.1950">
    <property type="entry name" value="Flavin prenyltransferase-like"/>
    <property type="match status" value="1"/>
</dbReference>
<feature type="domain" description="Flavoprotein" evidence="3">
    <location>
        <begin position="10"/>
        <end position="194"/>
    </location>
</feature>
<dbReference type="GO" id="GO:0010181">
    <property type="term" value="F:FMN binding"/>
    <property type="evidence" value="ECO:0007669"/>
    <property type="project" value="TreeGrafter"/>
</dbReference>
<dbReference type="Pfam" id="PF02441">
    <property type="entry name" value="Flavoprotein"/>
    <property type="match status" value="1"/>
</dbReference>
<dbReference type="OrthoDB" id="1532798at2759"/>
<dbReference type="InterPro" id="IPR036551">
    <property type="entry name" value="Flavin_trans-like"/>
</dbReference>
<protein>
    <submittedName>
        <fullName evidence="4">Coenzyme A biosynthesis bifunctional protein coaBC, putative</fullName>
    </submittedName>
</protein>
<organism evidence="4 5">
    <name type="scientific">Hondaea fermentalgiana</name>
    <dbReference type="NCBI Taxonomy" id="2315210"/>
    <lineage>
        <taxon>Eukaryota</taxon>
        <taxon>Sar</taxon>
        <taxon>Stramenopiles</taxon>
        <taxon>Bigyra</taxon>
        <taxon>Labyrinthulomycetes</taxon>
        <taxon>Thraustochytrida</taxon>
        <taxon>Thraustochytriidae</taxon>
        <taxon>Hondaea</taxon>
    </lineage>
</organism>
<evidence type="ECO:0000256" key="1">
    <source>
        <dbReference type="ARBA" id="ARBA00022993"/>
    </source>
</evidence>
<dbReference type="InterPro" id="IPR003382">
    <property type="entry name" value="Flavoprotein"/>
</dbReference>
<dbReference type="InParanoid" id="A0A2R5GA44"/>
<keyword evidence="5" id="KW-1185">Reference proteome</keyword>
<evidence type="ECO:0000313" key="4">
    <source>
        <dbReference type="EMBL" id="GBG26598.1"/>
    </source>
</evidence>
<dbReference type="GO" id="GO:0071513">
    <property type="term" value="C:phosphopantothenoylcysteine decarboxylase complex"/>
    <property type="evidence" value="ECO:0007669"/>
    <property type="project" value="TreeGrafter"/>
</dbReference>
<dbReference type="AlphaFoldDB" id="A0A2R5GA44"/>
<dbReference type="PANTHER" id="PTHR14359:SF6">
    <property type="entry name" value="PHOSPHOPANTOTHENOYLCYSTEINE DECARBOXYLASE"/>
    <property type="match status" value="1"/>
</dbReference>
<proteinExistence type="inferred from homology"/>
<comment type="similarity">
    <text evidence="2">Belongs to the HFCD (homooligomeric flavin containing Cys decarboxylase) superfamily.</text>
</comment>
<dbReference type="GO" id="GO:0004633">
    <property type="term" value="F:phosphopantothenoylcysteine decarboxylase activity"/>
    <property type="evidence" value="ECO:0007669"/>
    <property type="project" value="TreeGrafter"/>
</dbReference>
<dbReference type="PANTHER" id="PTHR14359">
    <property type="entry name" value="HOMO-OLIGOMERIC FLAVIN CONTAINING CYS DECARBOXYLASE FAMILY"/>
    <property type="match status" value="1"/>
</dbReference>
<accession>A0A2R5GA44</accession>
<comment type="caution">
    <text evidence="4">The sequence shown here is derived from an EMBL/GenBank/DDBJ whole genome shotgun (WGS) entry which is preliminary data.</text>
</comment>
<dbReference type="FunCoup" id="A0A2R5GA44">
    <property type="interactions" value="169"/>
</dbReference>
<gene>
    <name evidence="4" type="ORF">FCC1311_028192</name>
</gene>
<dbReference type="GO" id="GO:0015937">
    <property type="term" value="P:coenzyme A biosynthetic process"/>
    <property type="evidence" value="ECO:0007669"/>
    <property type="project" value="UniProtKB-KW"/>
</dbReference>